<reference evidence="1 2" key="1">
    <citation type="submission" date="2022-04" db="EMBL/GenBank/DDBJ databases">
        <title>The arsenic-methylating capacity of Chitinophaga filiformis YT5 during chitin decomposition.</title>
        <authorList>
            <person name="Chen G."/>
            <person name="Liang Y."/>
        </authorList>
    </citation>
    <scope>NUCLEOTIDE SEQUENCE [LARGE SCALE GENOMIC DNA]</scope>
    <source>
        <strain evidence="1 2">YT5</strain>
    </source>
</reference>
<proteinExistence type="predicted"/>
<gene>
    <name evidence="1" type="ORF">MYF79_02075</name>
</gene>
<name>A0ABY4I373_CHIFI</name>
<dbReference type="RefSeq" id="WP_247812330.1">
    <property type="nucleotide sequence ID" value="NZ_CP095855.1"/>
</dbReference>
<sequence length="92" mass="10323">MDRNPDSQNNSIRDGDVNQYNCISNGIPFKRKAEGIQTQTVPFETGRLYVFTVESLPGKNCTFQKVKIGVDEVQKMNGFTHFCPVSSLHGQI</sequence>
<evidence type="ECO:0000313" key="2">
    <source>
        <dbReference type="Proteomes" id="UP000830198"/>
    </source>
</evidence>
<accession>A0ABY4I373</accession>
<protein>
    <submittedName>
        <fullName evidence="1">Uncharacterized protein</fullName>
    </submittedName>
</protein>
<dbReference type="EMBL" id="CP095855">
    <property type="protein sequence ID" value="UPK70078.1"/>
    <property type="molecule type" value="Genomic_DNA"/>
</dbReference>
<organism evidence="1 2">
    <name type="scientific">Chitinophaga filiformis</name>
    <name type="common">Myxococcus filiformis</name>
    <name type="synonym">Flexibacter filiformis</name>
    <dbReference type="NCBI Taxonomy" id="104663"/>
    <lineage>
        <taxon>Bacteria</taxon>
        <taxon>Pseudomonadati</taxon>
        <taxon>Bacteroidota</taxon>
        <taxon>Chitinophagia</taxon>
        <taxon>Chitinophagales</taxon>
        <taxon>Chitinophagaceae</taxon>
        <taxon>Chitinophaga</taxon>
    </lineage>
</organism>
<evidence type="ECO:0000313" key="1">
    <source>
        <dbReference type="EMBL" id="UPK70078.1"/>
    </source>
</evidence>
<keyword evidence="2" id="KW-1185">Reference proteome</keyword>
<dbReference type="Proteomes" id="UP000830198">
    <property type="component" value="Chromosome"/>
</dbReference>